<evidence type="ECO:0000313" key="7">
    <source>
        <dbReference type="EMBL" id="GIJ18687.1"/>
    </source>
</evidence>
<name>A0ABQ4ILA4_9ACTN</name>
<evidence type="ECO:0000256" key="4">
    <source>
        <dbReference type="ARBA" id="ARBA00023172"/>
    </source>
</evidence>
<dbReference type="InterPro" id="IPR002513">
    <property type="entry name" value="Tn3_Tnp_DDE_dom"/>
</dbReference>
<evidence type="ECO:0000256" key="3">
    <source>
        <dbReference type="ARBA" id="ARBA00023125"/>
    </source>
</evidence>
<reference evidence="7 8" key="1">
    <citation type="submission" date="2021-01" db="EMBL/GenBank/DDBJ databases">
        <title>Whole genome shotgun sequence of Verrucosispora gifhornensis NBRC 16317.</title>
        <authorList>
            <person name="Komaki H."/>
            <person name="Tamura T."/>
        </authorList>
    </citation>
    <scope>NUCLEOTIDE SEQUENCE [LARGE SCALE GENOMIC DNA]</scope>
    <source>
        <strain evidence="7 8">NBRC 16317</strain>
    </source>
</reference>
<comment type="similarity">
    <text evidence="1">Belongs to the transposase 7 family.</text>
</comment>
<feature type="domain" description="Tn3 transposase DDE" evidence="5">
    <location>
        <begin position="611"/>
        <end position="990"/>
    </location>
</feature>
<feature type="domain" description="DUF4158" evidence="6">
    <location>
        <begin position="2"/>
        <end position="167"/>
    </location>
</feature>
<evidence type="ECO:0000259" key="5">
    <source>
        <dbReference type="Pfam" id="PF01526"/>
    </source>
</evidence>
<keyword evidence="3" id="KW-0238">DNA-binding</keyword>
<proteinExistence type="inferred from homology"/>
<dbReference type="InterPro" id="IPR025296">
    <property type="entry name" value="DUF4158"/>
</dbReference>
<accession>A0ABQ4ILA4</accession>
<dbReference type="Proteomes" id="UP000647860">
    <property type="component" value="Unassembled WGS sequence"/>
</dbReference>
<gene>
    <name evidence="7" type="ORF">Vgi01_53710</name>
</gene>
<protein>
    <submittedName>
        <fullName evidence="7">Transposase</fullName>
    </submittedName>
</protein>
<sequence>MSQAEWDGFGRYAETPPDRGTLERFFFLDDADRELVEGHRGTHSRLGFGLQLVTVRHVGRFLPDPLDVPASVVDYLAVQLRIDDPSSVKRYLERRNTRYEHQAEIAAVYGYRDFAAAEGEFLRWLDDQAWTTGEGPKALFYAAVAWLRQRRVLLPGVSTLAEAVASVRNAAQQRLYAVLAQAVSAQQAVELEAILRVPEGRRRSQLDLWRHAERSTTGKGMSAALHRVTQIAGLGMRAVEVPAVPARRVIGLARYGMAAKAPKLAGHPYERKLATLLATVRWLEVQATDDALELFDVFMTNELIGRAGKNADRQKLRRLPGQSRHVAVLASAVQVLFEADGWGEAVPLDLVWEAIDTAVGSRARLAAAVAGVQEMIPPPAADVHGQWRAQVVERFATVRPFVRLLCEVIEFGATVDAASVLAAMRDLAHLLEARPSERVPKGYLDARKVNVDIVPKGWWQQLVFPSDRPAGTVDRNAYVFCVLELFHTALKHRDIYAVVSDRWADPRAKLLAGQRWQQVRGPALSALQLPDRPDELFDELTATVDAAWRAAAGGIVPDGPVTVDADGRLHLAKDDALDEPQSLVDLRARTSAMLPEVDLPEMILELMALYPAFPAAFTSISGSTSRLGDLHVSVAALLTAHALNVGLGPVIAGADALTRDRLAHVDQYYLRPNCYRGANAVFVDAQAELGLAQLFGGGLVAAVDGMRFVVPVRSVDARPNPKYFARKRGVTWLNMISDQAIGLTGRVLSGTPRDTLHFVDLVYDPHGGPRPEVLITDAGSYSDLIFGIVTLLGFDYRPVLADLPDTKLWRIDASADYGYLDRTARGRSDLGKIARHWPDILRVIASIHTREISAHDAIRVLQRDGRLNALGEAIAHYGRIFKTLHVLTLVEDPAYRREMKRMRNLQEQRHGLGRKVFHGRKGEVYRAYHDGMEDQLGALGLVLNCVTLWNTLYLDHAMDTLRTQGYPVRDADAARLSVYQHAHLNVHGHYSFVLPDLAGGRRPLRNPDQR</sequence>
<dbReference type="Pfam" id="PF13700">
    <property type="entry name" value="DUF4158"/>
    <property type="match status" value="1"/>
</dbReference>
<keyword evidence="4" id="KW-0233">DNA recombination</keyword>
<evidence type="ECO:0000259" key="6">
    <source>
        <dbReference type="Pfam" id="PF13700"/>
    </source>
</evidence>
<dbReference type="NCBIfam" id="NF033527">
    <property type="entry name" value="transpos_Tn3"/>
    <property type="match status" value="1"/>
</dbReference>
<keyword evidence="2" id="KW-0815">Transposition</keyword>
<organism evidence="7 8">
    <name type="scientific">Micromonospora gifhornensis</name>
    <dbReference type="NCBI Taxonomy" id="84594"/>
    <lineage>
        <taxon>Bacteria</taxon>
        <taxon>Bacillati</taxon>
        <taxon>Actinomycetota</taxon>
        <taxon>Actinomycetes</taxon>
        <taxon>Micromonosporales</taxon>
        <taxon>Micromonosporaceae</taxon>
        <taxon>Micromonospora</taxon>
    </lineage>
</organism>
<dbReference type="EMBL" id="BOPA01000047">
    <property type="protein sequence ID" value="GIJ18687.1"/>
    <property type="molecule type" value="Genomic_DNA"/>
</dbReference>
<dbReference type="Pfam" id="PF01526">
    <property type="entry name" value="DDE_Tnp_Tn3"/>
    <property type="match status" value="1"/>
</dbReference>
<dbReference type="InterPro" id="IPR047653">
    <property type="entry name" value="Tn3-like_transpos"/>
</dbReference>
<comment type="caution">
    <text evidence="7">The sequence shown here is derived from an EMBL/GenBank/DDBJ whole genome shotgun (WGS) entry which is preliminary data.</text>
</comment>
<evidence type="ECO:0000256" key="2">
    <source>
        <dbReference type="ARBA" id="ARBA00022578"/>
    </source>
</evidence>
<evidence type="ECO:0000256" key="1">
    <source>
        <dbReference type="ARBA" id="ARBA00009402"/>
    </source>
</evidence>
<evidence type="ECO:0000313" key="8">
    <source>
        <dbReference type="Proteomes" id="UP000647860"/>
    </source>
</evidence>
<keyword evidence="8" id="KW-1185">Reference proteome</keyword>